<dbReference type="GeneID" id="98673587"/>
<evidence type="ECO:0008006" key="3">
    <source>
        <dbReference type="Google" id="ProtNLM"/>
    </source>
</evidence>
<name>A0A4Y1X1Q6_9BACT</name>
<reference evidence="2" key="1">
    <citation type="submission" date="2019-06" db="EMBL/GenBank/DDBJ databases">
        <title>Alistipes onderdonkii subsp. vulgaris subsp. nov., Alistipes dispar sp. nov. and Alistipes communis sp. nov., isolated from human faeces, and creation of Alistipes onderdonkii subsp. onderdonkii subsp. nov.</title>
        <authorList>
            <person name="Sakamoto M."/>
            <person name="Ikeyama N."/>
            <person name="Ogata Y."/>
            <person name="Suda W."/>
            <person name="Iino T."/>
            <person name="Hattori M."/>
            <person name="Ohkuma M."/>
        </authorList>
    </citation>
    <scope>NUCLEOTIDE SEQUENCE [LARGE SCALE GENOMIC DNA]</scope>
    <source>
        <strain evidence="2">5CPEGH6</strain>
    </source>
</reference>
<evidence type="ECO:0000313" key="1">
    <source>
        <dbReference type="EMBL" id="BBL06965.1"/>
    </source>
</evidence>
<dbReference type="EMBL" id="AP019736">
    <property type="protein sequence ID" value="BBL06965.1"/>
    <property type="molecule type" value="Genomic_DNA"/>
</dbReference>
<proteinExistence type="predicted"/>
<sequence length="198" mass="22285">MDSESLLALAAENQRRARAVLAELQAEAAWRSAGATTHLVGSLRTGLLMTHRDIDLHIYSPVLSPEGSFAAMARIARNPRIRRIEYANLLDAEDRCIEWHAQYADTEGDLWQIDMIHMSVGSPWEGYFERVADRISAALTDETRLAILRLKFETPATEHVPGIAYCMAVLRDGVRTRSEFEAWRAAHPLTGIAEWMPE</sequence>
<dbReference type="KEGG" id="ada:A5CPEGH6_16030"/>
<evidence type="ECO:0000313" key="2">
    <source>
        <dbReference type="Proteomes" id="UP000319374"/>
    </source>
</evidence>
<dbReference type="RefSeq" id="WP_141428880.1">
    <property type="nucleotide sequence ID" value="NZ_AP019736.1"/>
</dbReference>
<dbReference type="AlphaFoldDB" id="A0A4Y1X1Q6"/>
<keyword evidence="2" id="KW-1185">Reference proteome</keyword>
<gene>
    <name evidence="1" type="ORF">A5CPEGH6_16030</name>
</gene>
<dbReference type="OrthoDB" id="307112at2"/>
<organism evidence="1 2">
    <name type="scientific">Alistipes dispar</name>
    <dbReference type="NCBI Taxonomy" id="2585119"/>
    <lineage>
        <taxon>Bacteria</taxon>
        <taxon>Pseudomonadati</taxon>
        <taxon>Bacteroidota</taxon>
        <taxon>Bacteroidia</taxon>
        <taxon>Bacteroidales</taxon>
        <taxon>Rikenellaceae</taxon>
        <taxon>Alistipes</taxon>
    </lineage>
</organism>
<protein>
    <recommendedName>
        <fullName evidence="3">Polymerase nucleotidyl transferase domain-containing protein</fullName>
    </recommendedName>
</protein>
<dbReference type="Proteomes" id="UP000319374">
    <property type="component" value="Chromosome"/>
</dbReference>
<accession>A0A4Y1X1Q6</accession>